<dbReference type="InterPro" id="IPR036397">
    <property type="entry name" value="RNaseH_sf"/>
</dbReference>
<proteinExistence type="predicted"/>
<dbReference type="Pfam" id="PF00665">
    <property type="entry name" value="rve"/>
    <property type="match status" value="1"/>
</dbReference>
<keyword evidence="3" id="KW-1185">Reference proteome</keyword>
<name>A0ABN7A569_9HEMI</name>
<organism evidence="2 3">
    <name type="scientific">Nesidiocoris tenuis</name>
    <dbReference type="NCBI Taxonomy" id="355587"/>
    <lineage>
        <taxon>Eukaryota</taxon>
        <taxon>Metazoa</taxon>
        <taxon>Ecdysozoa</taxon>
        <taxon>Arthropoda</taxon>
        <taxon>Hexapoda</taxon>
        <taxon>Insecta</taxon>
        <taxon>Pterygota</taxon>
        <taxon>Neoptera</taxon>
        <taxon>Paraneoptera</taxon>
        <taxon>Hemiptera</taxon>
        <taxon>Heteroptera</taxon>
        <taxon>Panheteroptera</taxon>
        <taxon>Cimicomorpha</taxon>
        <taxon>Miridae</taxon>
        <taxon>Dicyphina</taxon>
        <taxon>Nesidiocoris</taxon>
    </lineage>
</organism>
<gene>
    <name evidence="2" type="ORF">NTJ_00133</name>
</gene>
<dbReference type="InterPro" id="IPR001584">
    <property type="entry name" value="Integrase_cat-core"/>
</dbReference>
<evidence type="ECO:0000313" key="2">
    <source>
        <dbReference type="EMBL" id="BES87328.1"/>
    </source>
</evidence>
<evidence type="ECO:0000313" key="3">
    <source>
        <dbReference type="Proteomes" id="UP001307889"/>
    </source>
</evidence>
<dbReference type="PANTHER" id="PTHR37984:SF5">
    <property type="entry name" value="PROTEIN NYNRIN-LIKE"/>
    <property type="match status" value="1"/>
</dbReference>
<dbReference type="InterPro" id="IPR012337">
    <property type="entry name" value="RNaseH-like_sf"/>
</dbReference>
<dbReference type="PANTHER" id="PTHR37984">
    <property type="entry name" value="PROTEIN CBG26694"/>
    <property type="match status" value="1"/>
</dbReference>
<protein>
    <submittedName>
        <fullName evidence="2">Multicellular organismal development</fullName>
    </submittedName>
</protein>
<accession>A0ABN7A569</accession>
<dbReference type="EMBL" id="AP028909">
    <property type="protein sequence ID" value="BES87328.1"/>
    <property type="molecule type" value="Genomic_DNA"/>
</dbReference>
<dbReference type="SUPFAM" id="SSF53098">
    <property type="entry name" value="Ribonuclease H-like"/>
    <property type="match status" value="1"/>
</dbReference>
<dbReference type="InterPro" id="IPR050951">
    <property type="entry name" value="Retrovirus_Pol_polyprotein"/>
</dbReference>
<sequence length="224" mass="25447">MYNDIVRYATRCDVCQRVKPSNSKPRGMMFPRYLTVAWDVASLDIMGPFPGSSTGNTHLLVFEDLFTKWVELVPIRSTTSAVILEKFKSVILNRYGTPSTIIIDNASNFVSSMVRQLTQSCGIQHRTTKLYHCQANPTERANRNVRQLIRTYIDQPRHTRLDCFIVELQFELNSTVHSSTKCSPAFLHLALSLSRRAAELFACKYRSGRMSSSNVQAERVEASC</sequence>
<feature type="domain" description="Integrase catalytic" evidence="1">
    <location>
        <begin position="27"/>
        <end position="192"/>
    </location>
</feature>
<dbReference type="Proteomes" id="UP001307889">
    <property type="component" value="Chromosome 1"/>
</dbReference>
<reference evidence="2 3" key="1">
    <citation type="submission" date="2023-09" db="EMBL/GenBank/DDBJ databases">
        <title>Nesidiocoris tenuis whole genome shotgun sequence.</title>
        <authorList>
            <person name="Shibata T."/>
            <person name="Shimoda M."/>
            <person name="Kobayashi T."/>
            <person name="Uehara T."/>
        </authorList>
    </citation>
    <scope>NUCLEOTIDE SEQUENCE [LARGE SCALE GENOMIC DNA]</scope>
    <source>
        <strain evidence="2 3">Japan</strain>
    </source>
</reference>
<evidence type="ECO:0000259" key="1">
    <source>
        <dbReference type="PROSITE" id="PS50994"/>
    </source>
</evidence>
<dbReference type="Gene3D" id="3.30.420.10">
    <property type="entry name" value="Ribonuclease H-like superfamily/Ribonuclease H"/>
    <property type="match status" value="1"/>
</dbReference>
<dbReference type="PROSITE" id="PS50994">
    <property type="entry name" value="INTEGRASE"/>
    <property type="match status" value="1"/>
</dbReference>